<dbReference type="EMBL" id="CAUJNA010003205">
    <property type="protein sequence ID" value="CAJ1395675.1"/>
    <property type="molecule type" value="Genomic_DNA"/>
</dbReference>
<sequence length="205" mass="22904">MAAVAEPAEPESEVKDWHDLECALRELRGSVARLEMPAEGPAPEPTQERAPEAKTQERRRLPSIFAASCESDIKLLNRCYTPNIFAWDALCPVGVQDDVNDLQLRVAYRLRCRAEALQKQDLEEIRALQRQEMKEADEFMHGFDAHQWLQQGPLPLAAKRPHSGAPPKSAPKSQAGPLPRDISKLRPAPPPEVPAPMASWPRLQA</sequence>
<organism evidence="2 3">
    <name type="scientific">Effrenium voratum</name>
    <dbReference type="NCBI Taxonomy" id="2562239"/>
    <lineage>
        <taxon>Eukaryota</taxon>
        <taxon>Sar</taxon>
        <taxon>Alveolata</taxon>
        <taxon>Dinophyceae</taxon>
        <taxon>Suessiales</taxon>
        <taxon>Symbiodiniaceae</taxon>
        <taxon>Effrenium</taxon>
    </lineage>
</organism>
<gene>
    <name evidence="2" type="ORF">EVOR1521_LOCUS20056</name>
</gene>
<evidence type="ECO:0000313" key="3">
    <source>
        <dbReference type="Proteomes" id="UP001178507"/>
    </source>
</evidence>
<proteinExistence type="predicted"/>
<name>A0AA36N247_9DINO</name>
<dbReference type="AlphaFoldDB" id="A0AA36N247"/>
<evidence type="ECO:0000256" key="1">
    <source>
        <dbReference type="SAM" id="MobiDB-lite"/>
    </source>
</evidence>
<feature type="region of interest" description="Disordered" evidence="1">
    <location>
        <begin position="155"/>
        <end position="205"/>
    </location>
</feature>
<feature type="compositionally biased region" description="Low complexity" evidence="1">
    <location>
        <begin position="195"/>
        <end position="205"/>
    </location>
</feature>
<comment type="caution">
    <text evidence="2">The sequence shown here is derived from an EMBL/GenBank/DDBJ whole genome shotgun (WGS) entry which is preliminary data.</text>
</comment>
<accession>A0AA36N247</accession>
<protein>
    <submittedName>
        <fullName evidence="2">Uncharacterized protein</fullName>
    </submittedName>
</protein>
<reference evidence="2" key="1">
    <citation type="submission" date="2023-08" db="EMBL/GenBank/DDBJ databases">
        <authorList>
            <person name="Chen Y."/>
            <person name="Shah S."/>
            <person name="Dougan E. K."/>
            <person name="Thang M."/>
            <person name="Chan C."/>
        </authorList>
    </citation>
    <scope>NUCLEOTIDE SEQUENCE</scope>
</reference>
<feature type="compositionally biased region" description="Basic and acidic residues" evidence="1">
    <location>
        <begin position="46"/>
        <end position="57"/>
    </location>
</feature>
<keyword evidence="3" id="KW-1185">Reference proteome</keyword>
<dbReference type="Proteomes" id="UP001178507">
    <property type="component" value="Unassembled WGS sequence"/>
</dbReference>
<feature type="region of interest" description="Disordered" evidence="1">
    <location>
        <begin position="33"/>
        <end position="57"/>
    </location>
</feature>
<evidence type="ECO:0000313" key="2">
    <source>
        <dbReference type="EMBL" id="CAJ1395675.1"/>
    </source>
</evidence>